<dbReference type="EMBL" id="JAABOQ010000003">
    <property type="protein sequence ID" value="NER17019.1"/>
    <property type="molecule type" value="Genomic_DNA"/>
</dbReference>
<gene>
    <name evidence="2" type="ORF">GWK10_07340</name>
</gene>
<evidence type="ECO:0000313" key="3">
    <source>
        <dbReference type="Proteomes" id="UP000474296"/>
    </source>
</evidence>
<keyword evidence="1" id="KW-1133">Transmembrane helix</keyword>
<organism evidence="2 3">
    <name type="scientific">Spongiivirga citrea</name>
    <dbReference type="NCBI Taxonomy" id="1481457"/>
    <lineage>
        <taxon>Bacteria</taxon>
        <taxon>Pseudomonadati</taxon>
        <taxon>Bacteroidota</taxon>
        <taxon>Flavobacteriia</taxon>
        <taxon>Flavobacteriales</taxon>
        <taxon>Flavobacteriaceae</taxon>
        <taxon>Spongiivirga</taxon>
    </lineage>
</organism>
<keyword evidence="3" id="KW-1185">Reference proteome</keyword>
<reference evidence="2 3" key="1">
    <citation type="submission" date="2020-01" db="EMBL/GenBank/DDBJ databases">
        <title>Spongiivirga citrea KCTC 32990T.</title>
        <authorList>
            <person name="Wang G."/>
        </authorList>
    </citation>
    <scope>NUCLEOTIDE SEQUENCE [LARGE SCALE GENOMIC DNA]</scope>
    <source>
        <strain evidence="2 3">KCTC 32990</strain>
    </source>
</reference>
<sequence length="73" mass="8699">MKKFPNRKVFEEQHNGDTDGQILREILYDLKVNIHKNELIRSNTSKLVFWFVTIPLIIFLFTVFLFLIGIAQF</sequence>
<keyword evidence="1" id="KW-0472">Membrane</keyword>
<evidence type="ECO:0000313" key="2">
    <source>
        <dbReference type="EMBL" id="NER17019.1"/>
    </source>
</evidence>
<comment type="caution">
    <text evidence="2">The sequence shown here is derived from an EMBL/GenBank/DDBJ whole genome shotgun (WGS) entry which is preliminary data.</text>
</comment>
<dbReference type="AlphaFoldDB" id="A0A6M0CMG3"/>
<feature type="transmembrane region" description="Helical" evidence="1">
    <location>
        <begin position="47"/>
        <end position="71"/>
    </location>
</feature>
<evidence type="ECO:0000256" key="1">
    <source>
        <dbReference type="SAM" id="Phobius"/>
    </source>
</evidence>
<protein>
    <submittedName>
        <fullName evidence="2">Uncharacterized protein</fullName>
    </submittedName>
</protein>
<dbReference type="RefSeq" id="WP_164030988.1">
    <property type="nucleotide sequence ID" value="NZ_JAABOQ010000003.1"/>
</dbReference>
<dbReference type="Proteomes" id="UP000474296">
    <property type="component" value="Unassembled WGS sequence"/>
</dbReference>
<name>A0A6M0CMG3_9FLAO</name>
<accession>A0A6M0CMG3</accession>
<keyword evidence="1" id="KW-0812">Transmembrane</keyword>
<proteinExistence type="predicted"/>